<dbReference type="Proteomes" id="UP000280405">
    <property type="component" value="Unassembled WGS sequence"/>
</dbReference>
<organism evidence="1 2">
    <name type="scientific">Acinetobacter rongchengensis</name>
    <dbReference type="NCBI Taxonomy" id="2419601"/>
    <lineage>
        <taxon>Bacteria</taxon>
        <taxon>Pseudomonadati</taxon>
        <taxon>Pseudomonadota</taxon>
        <taxon>Gammaproteobacteria</taxon>
        <taxon>Moraxellales</taxon>
        <taxon>Moraxellaceae</taxon>
        <taxon>Acinetobacter</taxon>
    </lineage>
</organism>
<comment type="caution">
    <text evidence="1">The sequence shown here is derived from an EMBL/GenBank/DDBJ whole genome shotgun (WGS) entry which is preliminary data.</text>
</comment>
<dbReference type="EMBL" id="RAXT01000009">
    <property type="protein sequence ID" value="RKG38692.1"/>
    <property type="molecule type" value="Genomic_DNA"/>
</dbReference>
<keyword evidence="2" id="KW-1185">Reference proteome</keyword>
<dbReference type="AlphaFoldDB" id="A0A3A8EV05"/>
<dbReference type="RefSeq" id="WP_120383541.1">
    <property type="nucleotide sequence ID" value="NZ_RAXT01000009.1"/>
</dbReference>
<accession>A0A3A8EV05</accession>
<name>A0A3A8EV05_9GAMM</name>
<gene>
    <name evidence="1" type="ORF">D7V20_06710</name>
</gene>
<sequence>MHDKKIYQRLQVWFPELESLKIPKKKFRRDFDTFYYWLSPKNITEPTADDDLQEHKYRGYFLSIDRDQHFDNGIEACALFQDLSVDVDAIQNRIELRTAPLFEHFEKYKDLIGNFYALRSHVYDIVLEEIYNEVRKQGYRMLLIYASEQIWMAVPDQPKKIEQFIQLFRKQFIGSHPSIEYYERFKPFNLNSFLSDDD</sequence>
<dbReference type="OrthoDB" id="6707567at2"/>
<evidence type="ECO:0000313" key="1">
    <source>
        <dbReference type="EMBL" id="RKG38692.1"/>
    </source>
</evidence>
<proteinExistence type="predicted"/>
<reference evidence="1 2" key="1">
    <citation type="submission" date="2018-09" db="EMBL/GenBank/DDBJ databases">
        <title>The draft genome of Acinetobacter spp. strains.</title>
        <authorList>
            <person name="Qin J."/>
            <person name="Feng Y."/>
            <person name="Zong Z."/>
        </authorList>
    </citation>
    <scope>NUCLEOTIDE SEQUENCE [LARGE SCALE GENOMIC DNA]</scope>
    <source>
        <strain evidence="1 2">WCHAc060115</strain>
    </source>
</reference>
<evidence type="ECO:0000313" key="2">
    <source>
        <dbReference type="Proteomes" id="UP000280405"/>
    </source>
</evidence>
<protein>
    <submittedName>
        <fullName evidence="1">Uncharacterized protein</fullName>
    </submittedName>
</protein>